<sequence length="221" mass="25510">MYKKEQYLYGKDKNVKAIVRNYENEDFTDLIQIQRESFPPPFPSELLWNERQLQNHISLFPDGALCVEIDGVLAGSITALLVDFDPKHPRHTWEEITDSGYITNHNNSGNTLYVVDICVRPAHRKLNLGKLLMQSLYETVVHLKLERLLGGGRMPGYYKHSKMLSPSEYAEKVVIGELYDPVISFLLRCGRTPLEVVPNYLEDEESCNYALLMEWSNPFNK</sequence>
<proteinExistence type="predicted"/>
<evidence type="ECO:0000313" key="3">
    <source>
        <dbReference type="Proteomes" id="UP000076567"/>
    </source>
</evidence>
<protein>
    <submittedName>
        <fullName evidence="2">Acetyltransferase</fullName>
    </submittedName>
</protein>
<dbReference type="InterPro" id="IPR000182">
    <property type="entry name" value="GNAT_dom"/>
</dbReference>
<organism evidence="2 3">
    <name type="scientific">Fictibacillus phosphorivorans</name>
    <dbReference type="NCBI Taxonomy" id="1221500"/>
    <lineage>
        <taxon>Bacteria</taxon>
        <taxon>Bacillati</taxon>
        <taxon>Bacillota</taxon>
        <taxon>Bacilli</taxon>
        <taxon>Bacillales</taxon>
        <taxon>Fictibacillaceae</taxon>
        <taxon>Fictibacillus</taxon>
    </lineage>
</organism>
<dbReference type="PROSITE" id="PS51186">
    <property type="entry name" value="GNAT"/>
    <property type="match status" value="1"/>
</dbReference>
<evidence type="ECO:0000259" key="1">
    <source>
        <dbReference type="PROSITE" id="PS51186"/>
    </source>
</evidence>
<comment type="caution">
    <text evidence="2">The sequence shown here is derived from an EMBL/GenBank/DDBJ whole genome shotgun (WGS) entry which is preliminary data.</text>
</comment>
<reference evidence="3" key="1">
    <citation type="submission" date="2016-01" db="EMBL/GenBank/DDBJ databases">
        <title>Draft genome of Chromobacterium sp. F49.</title>
        <authorList>
            <person name="Hong K.W."/>
        </authorList>
    </citation>
    <scope>NUCLEOTIDE SEQUENCE [LARGE SCALE GENOMIC DNA]</scope>
    <source>
        <strain evidence="3">P7IIIA</strain>
    </source>
</reference>
<dbReference type="InterPro" id="IPR016181">
    <property type="entry name" value="Acyl_CoA_acyltransferase"/>
</dbReference>
<dbReference type="AlphaFoldDB" id="A0A163Q5A7"/>
<accession>A0A163Q5A7</accession>
<gene>
    <name evidence="2" type="ORF">AWM68_10555</name>
</gene>
<dbReference type="CDD" id="cd04301">
    <property type="entry name" value="NAT_SF"/>
    <property type="match status" value="1"/>
</dbReference>
<dbReference type="SUPFAM" id="SSF55729">
    <property type="entry name" value="Acyl-CoA N-acyltransferases (Nat)"/>
    <property type="match status" value="1"/>
</dbReference>
<evidence type="ECO:0000313" key="2">
    <source>
        <dbReference type="EMBL" id="KZE64576.1"/>
    </source>
</evidence>
<dbReference type="EMBL" id="LRFC01000037">
    <property type="protein sequence ID" value="KZE64576.1"/>
    <property type="molecule type" value="Genomic_DNA"/>
</dbReference>
<dbReference type="OrthoDB" id="9811121at2"/>
<feature type="domain" description="N-acetyltransferase" evidence="1">
    <location>
        <begin position="17"/>
        <end position="218"/>
    </location>
</feature>
<keyword evidence="2" id="KW-0808">Transferase</keyword>
<keyword evidence="3" id="KW-1185">Reference proteome</keyword>
<dbReference type="GO" id="GO:0016747">
    <property type="term" value="F:acyltransferase activity, transferring groups other than amino-acyl groups"/>
    <property type="evidence" value="ECO:0007669"/>
    <property type="project" value="InterPro"/>
</dbReference>
<dbReference type="Proteomes" id="UP000076567">
    <property type="component" value="Unassembled WGS sequence"/>
</dbReference>
<dbReference type="Pfam" id="PF00583">
    <property type="entry name" value="Acetyltransf_1"/>
    <property type="match status" value="1"/>
</dbReference>
<dbReference type="Gene3D" id="3.40.630.30">
    <property type="match status" value="1"/>
</dbReference>
<dbReference type="RefSeq" id="WP_066243746.1">
    <property type="nucleotide sequence ID" value="NZ_LRFC01000037.1"/>
</dbReference>
<name>A0A163Q5A7_9BACL</name>